<reference evidence="1 2" key="1">
    <citation type="submission" date="2020-02" db="EMBL/GenBank/DDBJ databases">
        <authorList>
            <person name="Ferguson B K."/>
        </authorList>
    </citation>
    <scope>NUCLEOTIDE SEQUENCE [LARGE SCALE GENOMIC DNA]</scope>
</reference>
<proteinExistence type="predicted"/>
<name>A0A6H5GKK1_9HEMI</name>
<sequence>MTIVHLAYRKFYAESKKVPKCQKKLFWTGEMGVFIVQSVVVQKSHERNGHFRSSNPTFFTSLGPT</sequence>
<gene>
    <name evidence="1" type="ORF">NTEN_LOCUS9095</name>
</gene>
<evidence type="ECO:0000313" key="1">
    <source>
        <dbReference type="EMBL" id="CAB0003578.1"/>
    </source>
</evidence>
<dbReference type="Proteomes" id="UP000479000">
    <property type="component" value="Unassembled WGS sequence"/>
</dbReference>
<evidence type="ECO:0000313" key="2">
    <source>
        <dbReference type="Proteomes" id="UP000479000"/>
    </source>
</evidence>
<dbReference type="EMBL" id="CADCXU010013529">
    <property type="protein sequence ID" value="CAB0003578.1"/>
    <property type="molecule type" value="Genomic_DNA"/>
</dbReference>
<protein>
    <submittedName>
        <fullName evidence="1">Uncharacterized protein</fullName>
    </submittedName>
</protein>
<feature type="non-terminal residue" evidence="1">
    <location>
        <position position="65"/>
    </location>
</feature>
<organism evidence="1 2">
    <name type="scientific">Nesidiocoris tenuis</name>
    <dbReference type="NCBI Taxonomy" id="355587"/>
    <lineage>
        <taxon>Eukaryota</taxon>
        <taxon>Metazoa</taxon>
        <taxon>Ecdysozoa</taxon>
        <taxon>Arthropoda</taxon>
        <taxon>Hexapoda</taxon>
        <taxon>Insecta</taxon>
        <taxon>Pterygota</taxon>
        <taxon>Neoptera</taxon>
        <taxon>Paraneoptera</taxon>
        <taxon>Hemiptera</taxon>
        <taxon>Heteroptera</taxon>
        <taxon>Panheteroptera</taxon>
        <taxon>Cimicomorpha</taxon>
        <taxon>Miridae</taxon>
        <taxon>Dicyphina</taxon>
        <taxon>Nesidiocoris</taxon>
    </lineage>
</organism>
<dbReference type="AlphaFoldDB" id="A0A6H5GKK1"/>
<keyword evidence="2" id="KW-1185">Reference proteome</keyword>
<accession>A0A6H5GKK1</accession>